<dbReference type="EMBL" id="SPHZ02000007">
    <property type="protein sequence ID" value="KAF0908169.1"/>
    <property type="molecule type" value="Genomic_DNA"/>
</dbReference>
<evidence type="ECO:0000313" key="2">
    <source>
        <dbReference type="EMBL" id="KAF0908169.1"/>
    </source>
</evidence>
<proteinExistence type="predicted"/>
<evidence type="ECO:0000313" key="3">
    <source>
        <dbReference type="Proteomes" id="UP000479710"/>
    </source>
</evidence>
<dbReference type="InterPro" id="IPR038765">
    <property type="entry name" value="Papain-like_cys_pep_sf"/>
</dbReference>
<evidence type="ECO:0000259" key="1">
    <source>
        <dbReference type="SMART" id="SM00848"/>
    </source>
</evidence>
<dbReference type="SUPFAM" id="SSF54001">
    <property type="entry name" value="Cysteine proteinases"/>
    <property type="match status" value="1"/>
</dbReference>
<accession>A0A6G1D718</accession>
<keyword evidence="3" id="KW-1185">Reference proteome</keyword>
<organism evidence="2 3">
    <name type="scientific">Oryza meyeriana var. granulata</name>
    <dbReference type="NCBI Taxonomy" id="110450"/>
    <lineage>
        <taxon>Eukaryota</taxon>
        <taxon>Viridiplantae</taxon>
        <taxon>Streptophyta</taxon>
        <taxon>Embryophyta</taxon>
        <taxon>Tracheophyta</taxon>
        <taxon>Spermatophyta</taxon>
        <taxon>Magnoliopsida</taxon>
        <taxon>Liliopsida</taxon>
        <taxon>Poales</taxon>
        <taxon>Poaceae</taxon>
        <taxon>BOP clade</taxon>
        <taxon>Oryzoideae</taxon>
        <taxon>Oryzeae</taxon>
        <taxon>Oryzinae</taxon>
        <taxon>Oryza</taxon>
        <taxon>Oryza meyeriana</taxon>
    </lineage>
</organism>
<name>A0A6G1D718_9ORYZ</name>
<sequence>MARFTKKDGTFAYLDYIDYLNSQMYHGGKPLQKWSHEEEAIDGAANTDEDDNEVDEAAMKAKFEDWMNEYGGRYRTEEEKAHRYENFKKTVKYSNKFNANRGMRGPGLAPNNLADYSDEELGCTLADESHWEKYLDLVHTMIARGNDIRPRPNDDACEAVKMHHKMVG</sequence>
<reference evidence="2 3" key="1">
    <citation type="submission" date="2019-11" db="EMBL/GenBank/DDBJ databases">
        <title>Whole genome sequence of Oryza granulata.</title>
        <authorList>
            <person name="Li W."/>
        </authorList>
    </citation>
    <scope>NUCLEOTIDE SEQUENCE [LARGE SCALE GENOMIC DNA]</scope>
    <source>
        <strain evidence="3">cv. Menghai</strain>
        <tissue evidence="2">Leaf</tissue>
    </source>
</reference>
<dbReference type="Pfam" id="PF08246">
    <property type="entry name" value="Inhibitor_I29"/>
    <property type="match status" value="1"/>
</dbReference>
<dbReference type="SMART" id="SM00848">
    <property type="entry name" value="Inhibitor_I29"/>
    <property type="match status" value="1"/>
</dbReference>
<comment type="caution">
    <text evidence="2">The sequence shown here is derived from an EMBL/GenBank/DDBJ whole genome shotgun (WGS) entry which is preliminary data.</text>
</comment>
<feature type="domain" description="Cathepsin propeptide inhibitor" evidence="1">
    <location>
        <begin position="63"/>
        <end position="121"/>
    </location>
</feature>
<dbReference type="OrthoDB" id="686934at2759"/>
<protein>
    <recommendedName>
        <fullName evidence="1">Cathepsin propeptide inhibitor domain-containing protein</fullName>
    </recommendedName>
</protein>
<dbReference type="Proteomes" id="UP000479710">
    <property type="component" value="Unassembled WGS sequence"/>
</dbReference>
<dbReference type="AlphaFoldDB" id="A0A6G1D718"/>
<dbReference type="InterPro" id="IPR013201">
    <property type="entry name" value="Prot_inhib_I29"/>
</dbReference>
<gene>
    <name evidence="2" type="ORF">E2562_022969</name>
</gene>
<dbReference type="Gene3D" id="1.10.287.2250">
    <property type="match status" value="1"/>
</dbReference>